<dbReference type="GO" id="GO:0005634">
    <property type="term" value="C:nucleus"/>
    <property type="evidence" value="ECO:0007669"/>
    <property type="project" value="UniProtKB-SubCell"/>
</dbReference>
<gene>
    <name evidence="6" type="ORF">OIU79_027354</name>
</gene>
<feature type="compositionally biased region" description="Basic and acidic residues" evidence="4">
    <location>
        <begin position="266"/>
        <end position="280"/>
    </location>
</feature>
<protein>
    <submittedName>
        <fullName evidence="6">MEDIATOR OF RNA polymerase II TRANSCRIPTION SUBUNIT 26C-RELATED</fullName>
    </submittedName>
</protein>
<accession>A0A9Q1A1Q3</accession>
<evidence type="ECO:0000259" key="5">
    <source>
        <dbReference type="PROSITE" id="PS51319"/>
    </source>
</evidence>
<evidence type="ECO:0000256" key="2">
    <source>
        <dbReference type="ARBA" id="ARBA00023242"/>
    </source>
</evidence>
<dbReference type="Proteomes" id="UP001151532">
    <property type="component" value="Chromosome 16"/>
</dbReference>
<dbReference type="EMBL" id="JAPFFK010000007">
    <property type="protein sequence ID" value="KAJ6754721.1"/>
    <property type="molecule type" value="Genomic_DNA"/>
</dbReference>
<evidence type="ECO:0000256" key="3">
    <source>
        <dbReference type="PROSITE-ProRule" id="PRU00649"/>
    </source>
</evidence>
<feature type="domain" description="TFIIS N-terminal" evidence="5">
    <location>
        <begin position="102"/>
        <end position="176"/>
    </location>
</feature>
<feature type="region of interest" description="Disordered" evidence="4">
    <location>
        <begin position="186"/>
        <end position="287"/>
    </location>
</feature>
<dbReference type="PANTHER" id="PTHR47210">
    <property type="entry name" value="MEDIATOR OF RNA POLYMERASE II TRANSCRIPTION SUBUNIT 26C-RELATED"/>
    <property type="match status" value="1"/>
</dbReference>
<feature type="region of interest" description="Disordered" evidence="4">
    <location>
        <begin position="308"/>
        <end position="338"/>
    </location>
</feature>
<proteinExistence type="predicted"/>
<dbReference type="CDD" id="cd00183">
    <property type="entry name" value="TFIIS_I"/>
    <property type="match status" value="1"/>
</dbReference>
<dbReference type="InterPro" id="IPR003617">
    <property type="entry name" value="TFIIS/CRSP70_N_sub"/>
</dbReference>
<dbReference type="Pfam" id="PF08711">
    <property type="entry name" value="Med26"/>
    <property type="match status" value="1"/>
</dbReference>
<organism evidence="6 7">
    <name type="scientific">Salix purpurea</name>
    <name type="common">Purple osier willow</name>
    <dbReference type="NCBI Taxonomy" id="77065"/>
    <lineage>
        <taxon>Eukaryota</taxon>
        <taxon>Viridiplantae</taxon>
        <taxon>Streptophyta</taxon>
        <taxon>Embryophyta</taxon>
        <taxon>Tracheophyta</taxon>
        <taxon>Spermatophyta</taxon>
        <taxon>Magnoliopsida</taxon>
        <taxon>eudicotyledons</taxon>
        <taxon>Gunneridae</taxon>
        <taxon>Pentapetalae</taxon>
        <taxon>rosids</taxon>
        <taxon>fabids</taxon>
        <taxon>Malpighiales</taxon>
        <taxon>Salicaceae</taxon>
        <taxon>Saliceae</taxon>
        <taxon>Salix</taxon>
    </lineage>
</organism>
<dbReference type="AlphaFoldDB" id="A0A9Q1A1Q3"/>
<keyword evidence="7" id="KW-1185">Reference proteome</keyword>
<evidence type="ECO:0000256" key="1">
    <source>
        <dbReference type="ARBA" id="ARBA00004123"/>
    </source>
</evidence>
<dbReference type="InterPro" id="IPR017923">
    <property type="entry name" value="TFIIS_N"/>
</dbReference>
<dbReference type="InterPro" id="IPR044790">
    <property type="entry name" value="MD26C-like"/>
</dbReference>
<reference evidence="6" key="2">
    <citation type="journal article" date="2023" name="Int. J. Mol. Sci.">
        <title>De Novo Assembly and Annotation of 11 Diverse Shrub Willow (Salix) Genomes Reveals Novel Gene Organization in Sex-Linked Regions.</title>
        <authorList>
            <person name="Hyden B."/>
            <person name="Feng K."/>
            <person name="Yates T.B."/>
            <person name="Jawdy S."/>
            <person name="Cereghino C."/>
            <person name="Smart L.B."/>
            <person name="Muchero W."/>
        </authorList>
    </citation>
    <scope>NUCLEOTIDE SEQUENCE</scope>
    <source>
        <tissue evidence="6">Shoot tip</tissue>
    </source>
</reference>
<dbReference type="PROSITE" id="PS51319">
    <property type="entry name" value="TFIIS_N"/>
    <property type="match status" value="1"/>
</dbReference>
<evidence type="ECO:0000313" key="7">
    <source>
        <dbReference type="Proteomes" id="UP001151532"/>
    </source>
</evidence>
<dbReference type="PANTHER" id="PTHR47210:SF1">
    <property type="entry name" value="MEDIATOR OF RNA POLYMERASE II TRANSCRIPTION SUBUNIT 26C-RELATED"/>
    <property type="match status" value="1"/>
</dbReference>
<keyword evidence="2 3" id="KW-0539">Nucleus</keyword>
<dbReference type="Gene3D" id="1.20.930.10">
    <property type="entry name" value="Conserved domain common to transcription factors TFIIS, elongin A, CRSP70"/>
    <property type="match status" value="1"/>
</dbReference>
<feature type="compositionally biased region" description="Polar residues" evidence="4">
    <location>
        <begin position="217"/>
        <end position="227"/>
    </location>
</feature>
<comment type="subcellular location">
    <subcellularLocation>
        <location evidence="1 3">Nucleus</location>
    </subcellularLocation>
</comment>
<evidence type="ECO:0000256" key="4">
    <source>
        <dbReference type="SAM" id="MobiDB-lite"/>
    </source>
</evidence>
<dbReference type="SMART" id="SM00509">
    <property type="entry name" value="TFS2N"/>
    <property type="match status" value="1"/>
</dbReference>
<dbReference type="SUPFAM" id="SSF47676">
    <property type="entry name" value="Conserved domain common to transcription factors TFIIS, elongin A, CRSP70"/>
    <property type="match status" value="1"/>
</dbReference>
<dbReference type="InterPro" id="IPR035441">
    <property type="entry name" value="TFIIS/LEDGF_dom_sf"/>
</dbReference>
<sequence length="338" mass="38228">MDIDDFRSILESSGVDVWTFIDTAIDVASLDFGSELKRRRDDIVARLFAASSSCSRCRDRSFDDIDINNTVNGNEMKDLVEKESSHEEDKGRRVSADSPVTPRFLEIKQQLEDLDQPEDSLVDLLQSLADMDITFQALQETDIGRHVNRLRKHPSNDVKRLVKQLVRKWKEIVDDWVRLNAQGERTSSGLMADGDSPHQKIPQNGRHQVPDFAYSPNPHNGSSGSDRNNSEPERKPKPAPPRNEALTKPIKKPVPASSSAPHNVQRQREQPKEGKFDADQKLASASKRLQANYKEAENAKKQRTIQVMDIHDIPKPKNKNTFFAKNRGGGGSHQGRHW</sequence>
<reference evidence="6" key="1">
    <citation type="submission" date="2022-11" db="EMBL/GenBank/DDBJ databases">
        <authorList>
            <person name="Hyden B.L."/>
            <person name="Feng K."/>
            <person name="Yates T."/>
            <person name="Jawdy S."/>
            <person name="Smart L.B."/>
            <person name="Muchero W."/>
        </authorList>
    </citation>
    <scope>NUCLEOTIDE SEQUENCE</scope>
    <source>
        <tissue evidence="6">Shoot tip</tissue>
    </source>
</reference>
<name>A0A9Q1A1Q3_SALPP</name>
<feature type="compositionally biased region" description="Gly residues" evidence="4">
    <location>
        <begin position="327"/>
        <end position="338"/>
    </location>
</feature>
<evidence type="ECO:0000313" key="6">
    <source>
        <dbReference type="EMBL" id="KAJ6754721.1"/>
    </source>
</evidence>
<comment type="caution">
    <text evidence="6">The sequence shown here is derived from an EMBL/GenBank/DDBJ whole genome shotgun (WGS) entry which is preliminary data.</text>
</comment>
<dbReference type="OrthoDB" id="550309at2759"/>